<dbReference type="InterPro" id="IPR041679">
    <property type="entry name" value="DNA2/NAM7-like_C"/>
</dbReference>
<name>A0ABV6QSK1_9ACTN</name>
<dbReference type="InterPro" id="IPR041677">
    <property type="entry name" value="DNA2/NAM7_AAA_11"/>
</dbReference>
<accession>A0ABV6QSK1</accession>
<keyword evidence="6" id="KW-1185">Reference proteome</keyword>
<feature type="region of interest" description="Disordered" evidence="1">
    <location>
        <begin position="1168"/>
        <end position="1188"/>
    </location>
</feature>
<protein>
    <submittedName>
        <fullName evidence="5">AAA domain-containing protein</fullName>
    </submittedName>
</protein>
<evidence type="ECO:0000259" key="4">
    <source>
        <dbReference type="Pfam" id="PF18741"/>
    </source>
</evidence>
<evidence type="ECO:0000256" key="1">
    <source>
        <dbReference type="SAM" id="MobiDB-lite"/>
    </source>
</evidence>
<dbReference type="Gene3D" id="3.40.50.300">
    <property type="entry name" value="P-loop containing nucleotide triphosphate hydrolases"/>
    <property type="match status" value="3"/>
</dbReference>
<dbReference type="EMBL" id="JBHLTC010000028">
    <property type="protein sequence ID" value="MFC0626602.1"/>
    <property type="molecule type" value="Genomic_DNA"/>
</dbReference>
<dbReference type="RefSeq" id="WP_380050417.1">
    <property type="nucleotide sequence ID" value="NZ_JBHLTC010000028.1"/>
</dbReference>
<dbReference type="PANTHER" id="PTHR10887">
    <property type="entry name" value="DNA2/NAM7 HELICASE FAMILY"/>
    <property type="match status" value="1"/>
</dbReference>
<dbReference type="CDD" id="cd18808">
    <property type="entry name" value="SF1_C_Upf1"/>
    <property type="match status" value="1"/>
</dbReference>
<sequence length="1690" mass="185694">MKAAELVALAVDQGGLGSDALLAAVLPLFHQTAEVHERGLVAPLRGLDRITLDEQSRLGFAPEQATRPVLAPAELRLREGRRPAAVDIVRERRVETDLEHAGGSPRQLVTEPVPAAITSPVLVPGWQGWEHVVGHHDPLTDVFSLGQLLLALACGLDFDRPADVARLMDAQGNLFRIGTPVHPVIAAVAVQMAEPDRHRRAQDLRSLIDRLENYRDQPLDFDLAAITERETDRRAAVLTALRHRLFDLSRRNKLVQFRHTAQSLNLTEASVPLMLDVRTIRPEHLFTWKAELAAGKTHSLGKWVRYEEAPYAASSLDKLISTARRDRAEFGQDQLRLVPVFLRWHDLKNDPDTRLSSPLLLLKVELAKKRGVRDSYTLRVLDPVAEVNPTLRHLLRELYGARLPEHVDLSNPTAMTELHAGLTAQFQASEPGLTLRFQDKPRIDLVRNRAMVRLRGYRRHQRGNLADEFGGRHYPYSYRRTDYQPLGVQIFRHQLAVQELPIGVVLSGPEHPRTPSAADPIETDTYTLDEGSGASPYAWDFDLCAVALANFNYRTLGLVRDYDELLATGRSCPSFDQLFSDEPRPLSAEPAELPTAERHLVVPADGSQVAAVARARRGESFVIQGPPGTGKSQTITNMIADFVAEGCRVLFVCQKRAALDVVHARLAGRGLDELCTLIHDSQTDKKAFVHGLRETYESWLSAGDDLDQLIARRTEVTTRIDGLLHTVAQFEALLASGNEPRLREVVGRLADLRDQAWGDELPVAERRLIPSAADWWQARAAVLELSRLLPAVDPASEGVLSRSLLASIRADRWNEPGADLQIPARAERVRTAWADVLATLPGDSWDDLSVRQLHELVAAAEVLAPLVERGREQALDPGSSIARELIAARDAQQSVQSAAARAWYDARGWKQPAPSATEAQAAYGIAHDKERRAFRFLSRDWRRVKTMVAGRFDRDAATEHASVTDALYLLTEAHHRGELARQAEEDAARTWGSADLVELSSNLARIRRTAEADPLLAVRLTDSPRSAEALVAVGAALRQAEGLGAELLDPSTEALTLGELRGLLDRLASPGIVPTLQALAVPLKALGTAPATVQHAVRRLDATPDQLEFAVCRLQWDRARAGAPELSSGQLDRIVGQLGLAYDELTDLNAAAVVAQVRRRFQTELAHSELSASGMSPEDRERKKTFSAGRRELEHEFGKVMRYKSIRELSSGASGSVVSLLRPVWLMSPSSVSDTLPLDTTFDVVVYDEASQIPIEEAVPALHRAPQVIVVGDQMQLPPTQYFRVATPTSEGAEAEDAEAEQVGVVLDEDSFLSISAQRLASTMLTWHYRSRSEALISFSNAAFYQGRLATIPDRLPARTAPPWTVHGPAGEVGSIIDSVLAGSITTVRVADGVYQRRTNPAEARWIAAMIRDLLRRDTGKSLGIVAFSEAQQGEIERALEDLAQVDPEFAAAYEAELVRTRDDQDVSLFVKNLENVQGDERDIIVMSVCYAAGPDGRMLMNFGPINTAGGEKRLNVIFSRAREHMVIVSSIEPDAITNTYNDGANALRRFLGYAEAISRGDLPAAQAALAGYPAVRRTAGSREHSTVVRQLAEALRAAGVEVATDVGESVFRCDLALRRPGEIGHRLAVLVDTPDRVAADSLLERLGTHPRALATGGWRVKHVLSTDWTQNPEAVLTTLQDALSRPSDA</sequence>
<comment type="caution">
    <text evidence="5">The sequence shown here is derived from an EMBL/GenBank/DDBJ whole genome shotgun (WGS) entry which is preliminary data.</text>
</comment>
<organism evidence="5 6">
    <name type="scientific">Kribbella deserti</name>
    <dbReference type="NCBI Taxonomy" id="1926257"/>
    <lineage>
        <taxon>Bacteria</taxon>
        <taxon>Bacillati</taxon>
        <taxon>Actinomycetota</taxon>
        <taxon>Actinomycetes</taxon>
        <taxon>Propionibacteriales</taxon>
        <taxon>Kribbellaceae</taxon>
        <taxon>Kribbella</taxon>
    </lineage>
</organism>
<feature type="domain" description="DNA2/NAM7 helicase helicase" evidence="2">
    <location>
        <begin position="605"/>
        <end position="668"/>
    </location>
</feature>
<dbReference type="Pfam" id="PF13086">
    <property type="entry name" value="AAA_11"/>
    <property type="match status" value="1"/>
</dbReference>
<dbReference type="Proteomes" id="UP001589890">
    <property type="component" value="Unassembled WGS sequence"/>
</dbReference>
<gene>
    <name evidence="5" type="ORF">ACFFGN_21160</name>
</gene>
<evidence type="ECO:0000313" key="6">
    <source>
        <dbReference type="Proteomes" id="UP001589890"/>
    </source>
</evidence>
<feature type="domain" description="Restriction endonuclease type II-like" evidence="4">
    <location>
        <begin position="1590"/>
        <end position="1684"/>
    </location>
</feature>
<dbReference type="Pfam" id="PF18741">
    <property type="entry name" value="MTES_1575"/>
    <property type="match status" value="1"/>
</dbReference>
<evidence type="ECO:0000313" key="5">
    <source>
        <dbReference type="EMBL" id="MFC0626602.1"/>
    </source>
</evidence>
<dbReference type="InterPro" id="IPR025103">
    <property type="entry name" value="DUF4011"/>
</dbReference>
<dbReference type="InterPro" id="IPR045055">
    <property type="entry name" value="DNA2/NAM7-like"/>
</dbReference>
<dbReference type="SUPFAM" id="SSF52540">
    <property type="entry name" value="P-loop containing nucleoside triphosphate hydrolases"/>
    <property type="match status" value="1"/>
</dbReference>
<dbReference type="InterPro" id="IPR027417">
    <property type="entry name" value="P-loop_NTPase"/>
</dbReference>
<dbReference type="InterPro" id="IPR047187">
    <property type="entry name" value="SF1_C_Upf1"/>
</dbReference>
<evidence type="ECO:0000259" key="2">
    <source>
        <dbReference type="Pfam" id="PF13086"/>
    </source>
</evidence>
<feature type="domain" description="DNA2/NAM7 helicase-like C-terminal" evidence="3">
    <location>
        <begin position="1317"/>
        <end position="1531"/>
    </location>
</feature>
<evidence type="ECO:0000259" key="3">
    <source>
        <dbReference type="Pfam" id="PF13087"/>
    </source>
</evidence>
<dbReference type="InterPro" id="IPR049468">
    <property type="entry name" value="Restrct_endonuc-II-like_dom"/>
</dbReference>
<reference evidence="5 6" key="1">
    <citation type="submission" date="2024-09" db="EMBL/GenBank/DDBJ databases">
        <authorList>
            <person name="Sun Q."/>
            <person name="Mori K."/>
        </authorList>
    </citation>
    <scope>NUCLEOTIDE SEQUENCE [LARGE SCALE GENOMIC DNA]</scope>
    <source>
        <strain evidence="5 6">CGMCC 1.15906</strain>
    </source>
</reference>
<dbReference type="Pfam" id="PF13087">
    <property type="entry name" value="AAA_12"/>
    <property type="match status" value="1"/>
</dbReference>
<feature type="compositionally biased region" description="Basic and acidic residues" evidence="1">
    <location>
        <begin position="1177"/>
        <end position="1188"/>
    </location>
</feature>
<proteinExistence type="predicted"/>
<dbReference type="Pfam" id="PF13195">
    <property type="entry name" value="DUF4011"/>
    <property type="match status" value="1"/>
</dbReference>